<dbReference type="PRINTS" id="PR00151">
    <property type="entry name" value="PORPHBDMNASE"/>
</dbReference>
<dbReference type="Pfam" id="PF01379">
    <property type="entry name" value="Porphobil_deam"/>
    <property type="match status" value="1"/>
</dbReference>
<dbReference type="Pfam" id="PF03900">
    <property type="entry name" value="Porphobil_deamC"/>
    <property type="match status" value="1"/>
</dbReference>
<comment type="pathway">
    <text evidence="2">Porphyrin-containing compound metabolism; protoporphyrin-IX biosynthesis; coproporphyrinogen-III from 5-aminolevulinate: step 2/4.</text>
</comment>
<dbReference type="PROSITE" id="PS00533">
    <property type="entry name" value="PORPHOBILINOGEN_DEAM"/>
    <property type="match status" value="1"/>
</dbReference>
<feature type="modified residue" description="S-(dipyrrolylmethanemethyl)cysteine" evidence="8">
    <location>
        <position position="247"/>
    </location>
</feature>
<dbReference type="InterPro" id="IPR036803">
    <property type="entry name" value="Porphobilinogen_deaminase_C_sf"/>
</dbReference>
<dbReference type="Proteomes" id="UP000476030">
    <property type="component" value="Unassembled WGS sequence"/>
</dbReference>
<dbReference type="RefSeq" id="WP_161314122.1">
    <property type="nucleotide sequence ID" value="NZ_WTUW01000001.1"/>
</dbReference>
<evidence type="ECO:0000256" key="8">
    <source>
        <dbReference type="HAMAP-Rule" id="MF_00260"/>
    </source>
</evidence>
<feature type="domain" description="Porphobilinogen deaminase N-terminal" evidence="9">
    <location>
        <begin position="8"/>
        <end position="218"/>
    </location>
</feature>
<dbReference type="InterPro" id="IPR022417">
    <property type="entry name" value="Porphobilin_deaminase_N"/>
</dbReference>
<comment type="caution">
    <text evidence="11">The sequence shown here is derived from an EMBL/GenBank/DDBJ whole genome shotgun (WGS) entry which is preliminary data.</text>
</comment>
<keyword evidence="5 8" id="KW-0808">Transferase</keyword>
<proteinExistence type="inferred from homology"/>
<comment type="miscellaneous">
    <text evidence="8">The porphobilinogen subunits are added to the dipyrromethane group.</text>
</comment>
<evidence type="ECO:0000256" key="1">
    <source>
        <dbReference type="ARBA" id="ARBA00002869"/>
    </source>
</evidence>
<evidence type="ECO:0000313" key="12">
    <source>
        <dbReference type="Proteomes" id="UP000476030"/>
    </source>
</evidence>
<dbReference type="GO" id="GO:0005737">
    <property type="term" value="C:cytoplasm"/>
    <property type="evidence" value="ECO:0007669"/>
    <property type="project" value="UniProtKB-UniRule"/>
</dbReference>
<dbReference type="PANTHER" id="PTHR11557:SF0">
    <property type="entry name" value="PORPHOBILINOGEN DEAMINASE"/>
    <property type="match status" value="1"/>
</dbReference>
<dbReference type="AlphaFoldDB" id="A0A6L8W5L6"/>
<dbReference type="EC" id="2.5.1.61" evidence="8"/>
<dbReference type="SUPFAM" id="SSF54782">
    <property type="entry name" value="Porphobilinogen deaminase (hydroxymethylbilane synthase), C-terminal domain"/>
    <property type="match status" value="1"/>
</dbReference>
<evidence type="ECO:0000313" key="11">
    <source>
        <dbReference type="EMBL" id="MZR29670.1"/>
    </source>
</evidence>
<evidence type="ECO:0000256" key="6">
    <source>
        <dbReference type="ARBA" id="ARBA00023244"/>
    </source>
</evidence>
<dbReference type="InterPro" id="IPR022419">
    <property type="entry name" value="Porphobilin_deaminase_cofac_BS"/>
</dbReference>
<evidence type="ECO:0000256" key="4">
    <source>
        <dbReference type="ARBA" id="ARBA00011245"/>
    </source>
</evidence>
<comment type="function">
    <text evidence="1 8">Tetrapolymerization of the monopyrrole PBG into the hydroxymethylbilane pre-uroporphyrinogen in several discrete steps.</text>
</comment>
<dbReference type="HAMAP" id="MF_00260">
    <property type="entry name" value="Porphobil_deam"/>
    <property type="match status" value="1"/>
</dbReference>
<evidence type="ECO:0000259" key="10">
    <source>
        <dbReference type="Pfam" id="PF03900"/>
    </source>
</evidence>
<gene>
    <name evidence="8 11" type="primary">hemC</name>
    <name evidence="11" type="ORF">GQE98_03385</name>
</gene>
<accession>A0A6L8W5L6</accession>
<dbReference type="PANTHER" id="PTHR11557">
    <property type="entry name" value="PORPHOBILINOGEN DEAMINASE"/>
    <property type="match status" value="1"/>
</dbReference>
<evidence type="ECO:0000256" key="7">
    <source>
        <dbReference type="ARBA" id="ARBA00048169"/>
    </source>
</evidence>
<dbReference type="Gene3D" id="3.30.160.40">
    <property type="entry name" value="Porphobilinogen deaminase, C-terminal domain"/>
    <property type="match status" value="1"/>
</dbReference>
<dbReference type="FunFam" id="3.40.190.10:FF:000004">
    <property type="entry name" value="Porphobilinogen deaminase"/>
    <property type="match status" value="1"/>
</dbReference>
<keyword evidence="6 8" id="KW-0627">Porphyrin biosynthesis</keyword>
<dbReference type="InterPro" id="IPR000860">
    <property type="entry name" value="HemC"/>
</dbReference>
<evidence type="ECO:0000256" key="2">
    <source>
        <dbReference type="ARBA" id="ARBA00004735"/>
    </source>
</evidence>
<comment type="cofactor">
    <cofactor evidence="8">
        <name>dipyrromethane</name>
        <dbReference type="ChEBI" id="CHEBI:60342"/>
    </cofactor>
    <text evidence="8">Binds 1 dipyrromethane group covalently.</text>
</comment>
<dbReference type="UniPathway" id="UPA00251">
    <property type="reaction ID" value="UER00319"/>
</dbReference>
<evidence type="ECO:0000256" key="5">
    <source>
        <dbReference type="ARBA" id="ARBA00022679"/>
    </source>
</evidence>
<dbReference type="NCBIfam" id="TIGR00212">
    <property type="entry name" value="hemC"/>
    <property type="match status" value="1"/>
</dbReference>
<comment type="subunit">
    <text evidence="4 8">Monomer.</text>
</comment>
<name>A0A6L8W5L6_9PROT</name>
<dbReference type="GO" id="GO:0006782">
    <property type="term" value="P:protoporphyrinogen IX biosynthetic process"/>
    <property type="evidence" value="ECO:0007669"/>
    <property type="project" value="UniProtKB-UniRule"/>
</dbReference>
<evidence type="ECO:0000256" key="3">
    <source>
        <dbReference type="ARBA" id="ARBA00005638"/>
    </source>
</evidence>
<comment type="catalytic activity">
    <reaction evidence="7 8">
        <text>4 porphobilinogen + H2O = hydroxymethylbilane + 4 NH4(+)</text>
        <dbReference type="Rhea" id="RHEA:13185"/>
        <dbReference type="ChEBI" id="CHEBI:15377"/>
        <dbReference type="ChEBI" id="CHEBI:28938"/>
        <dbReference type="ChEBI" id="CHEBI:57845"/>
        <dbReference type="ChEBI" id="CHEBI:58126"/>
        <dbReference type="EC" id="2.5.1.61"/>
    </reaction>
</comment>
<dbReference type="EMBL" id="WTUW01000001">
    <property type="protein sequence ID" value="MZR29670.1"/>
    <property type="molecule type" value="Genomic_DNA"/>
</dbReference>
<reference evidence="11 12" key="1">
    <citation type="submission" date="2019-12" db="EMBL/GenBank/DDBJ databases">
        <title>Snethiella sp. nov. sp. isolated from sea sand.</title>
        <authorList>
            <person name="Kim J."/>
            <person name="Jeong S.E."/>
            <person name="Jung H.S."/>
            <person name="Jeon C.O."/>
        </authorList>
    </citation>
    <scope>NUCLEOTIDE SEQUENCE [LARGE SCALE GENOMIC DNA]</scope>
    <source>
        <strain evidence="11 12">DP05</strain>
    </source>
</reference>
<dbReference type="FunFam" id="3.40.190.10:FF:000101">
    <property type="entry name" value="Porphobilinogen deaminase, chloroplastic"/>
    <property type="match status" value="1"/>
</dbReference>
<keyword evidence="12" id="KW-1185">Reference proteome</keyword>
<dbReference type="GO" id="GO:0004418">
    <property type="term" value="F:hydroxymethylbilane synthase activity"/>
    <property type="evidence" value="ECO:0007669"/>
    <property type="project" value="UniProtKB-UniRule"/>
</dbReference>
<evidence type="ECO:0000259" key="9">
    <source>
        <dbReference type="Pfam" id="PF01379"/>
    </source>
</evidence>
<dbReference type="Gene3D" id="3.40.190.10">
    <property type="entry name" value="Periplasmic binding protein-like II"/>
    <property type="match status" value="2"/>
</dbReference>
<dbReference type="SUPFAM" id="SSF53850">
    <property type="entry name" value="Periplasmic binding protein-like II"/>
    <property type="match status" value="1"/>
</dbReference>
<protein>
    <recommendedName>
        <fullName evidence="8">Porphobilinogen deaminase</fullName>
        <shortName evidence="8">PBG</shortName>
        <ecNumber evidence="8">2.5.1.61</ecNumber>
    </recommendedName>
    <alternativeName>
        <fullName evidence="8">Hydroxymethylbilane synthase</fullName>
        <shortName evidence="8">HMBS</shortName>
    </alternativeName>
    <alternativeName>
        <fullName evidence="8">Pre-uroporphyrinogen synthase</fullName>
    </alternativeName>
</protein>
<organism evidence="11 12">
    <name type="scientific">Sneathiella litorea</name>
    <dbReference type="NCBI Taxonomy" id="2606216"/>
    <lineage>
        <taxon>Bacteria</taxon>
        <taxon>Pseudomonadati</taxon>
        <taxon>Pseudomonadota</taxon>
        <taxon>Alphaproteobacteria</taxon>
        <taxon>Sneathiellales</taxon>
        <taxon>Sneathiellaceae</taxon>
        <taxon>Sneathiella</taxon>
    </lineage>
</organism>
<comment type="similarity">
    <text evidence="3 8">Belongs to the HMBS family.</text>
</comment>
<sequence length="313" mass="33552">MTFVKKYRIGTRGSPLALAQAEETRTRLLEAHKDALDPAQLEIVIIKTTGDQIQDRALREVGGKGLFVKEIEEALLSNKIDFAVHSMKDMETRLPSGLVIDCILPREDARDAFISATGKSLAELPAGALVGTSSLRRQAQVLNRRPDLRVGIFRGSVQTRLRKLAEGQAAATMLALAGLKRLGNEGVITELLNVEDMLPAVAQGAIGIERREADEEVATLLAPINDSVSQSRISCERAMLEVLDGSCHTPIAGYAELVDGNSLNLQASLLAEDGSIRLDAGGRGDIADAVKLGQDIGHNLKNQARGANMSFGL</sequence>
<feature type="domain" description="Porphobilinogen deaminase C-terminal" evidence="10">
    <location>
        <begin position="232"/>
        <end position="302"/>
    </location>
</feature>
<dbReference type="PIRSF" id="PIRSF001438">
    <property type="entry name" value="4pyrrol_synth_OHMeBilane_synth"/>
    <property type="match status" value="1"/>
</dbReference>
<dbReference type="InterPro" id="IPR022418">
    <property type="entry name" value="Porphobilinogen_deaminase_C"/>
</dbReference>